<dbReference type="GO" id="GO:0046677">
    <property type="term" value="P:response to antibiotic"/>
    <property type="evidence" value="ECO:0007669"/>
    <property type="project" value="UniProtKB-KW"/>
</dbReference>
<comment type="subcellular location">
    <subcellularLocation>
        <location evidence="1">Cell membrane</location>
        <topology evidence="1">Peripheral membrane protein</topology>
    </subcellularLocation>
</comment>
<evidence type="ECO:0000256" key="1">
    <source>
        <dbReference type="ARBA" id="ARBA00004202"/>
    </source>
</evidence>
<feature type="domain" description="ABC transporter" evidence="8">
    <location>
        <begin position="5"/>
        <end position="230"/>
    </location>
</feature>
<dbReference type="Proteomes" id="UP000515708">
    <property type="component" value="Chromosome"/>
</dbReference>
<feature type="compositionally biased region" description="Basic and acidic residues" evidence="7">
    <location>
        <begin position="333"/>
        <end position="344"/>
    </location>
</feature>
<dbReference type="AlphaFoldDB" id="A0A7D8AEP4"/>
<evidence type="ECO:0000256" key="6">
    <source>
        <dbReference type="ARBA" id="ARBA00023251"/>
    </source>
</evidence>
<evidence type="ECO:0000256" key="7">
    <source>
        <dbReference type="SAM" id="MobiDB-lite"/>
    </source>
</evidence>
<organism evidence="9 10">
    <name type="scientific">Microbacterium esteraromaticum</name>
    <dbReference type="NCBI Taxonomy" id="57043"/>
    <lineage>
        <taxon>Bacteria</taxon>
        <taxon>Bacillati</taxon>
        <taxon>Actinomycetota</taxon>
        <taxon>Actinomycetes</taxon>
        <taxon>Micrococcales</taxon>
        <taxon>Microbacteriaceae</taxon>
        <taxon>Microbacterium</taxon>
    </lineage>
</organism>
<gene>
    <name evidence="9" type="ORF">FVO59_06230</name>
</gene>
<dbReference type="GO" id="GO:0005886">
    <property type="term" value="C:plasma membrane"/>
    <property type="evidence" value="ECO:0007669"/>
    <property type="project" value="UniProtKB-SubCell"/>
</dbReference>
<dbReference type="InterPro" id="IPR050763">
    <property type="entry name" value="ABC_transporter_ATP-binding"/>
</dbReference>
<dbReference type="PROSITE" id="PS00211">
    <property type="entry name" value="ABC_TRANSPORTER_1"/>
    <property type="match status" value="1"/>
</dbReference>
<accession>A0A7D8AEP4</accession>
<keyword evidence="4" id="KW-0547">Nucleotide-binding</keyword>
<evidence type="ECO:0000256" key="4">
    <source>
        <dbReference type="ARBA" id="ARBA00022741"/>
    </source>
</evidence>
<keyword evidence="5 9" id="KW-0067">ATP-binding</keyword>
<dbReference type="Gene3D" id="3.40.50.300">
    <property type="entry name" value="P-loop containing nucleotide triphosphate hydrolases"/>
    <property type="match status" value="1"/>
</dbReference>
<proteinExistence type="inferred from homology"/>
<evidence type="ECO:0000259" key="8">
    <source>
        <dbReference type="PROSITE" id="PS50893"/>
    </source>
</evidence>
<dbReference type="CDD" id="cd03230">
    <property type="entry name" value="ABC_DR_subfamily_A"/>
    <property type="match status" value="1"/>
</dbReference>
<feature type="region of interest" description="Disordered" evidence="7">
    <location>
        <begin position="298"/>
        <end position="344"/>
    </location>
</feature>
<evidence type="ECO:0000256" key="5">
    <source>
        <dbReference type="ARBA" id="ARBA00022840"/>
    </source>
</evidence>
<dbReference type="GO" id="GO:0016887">
    <property type="term" value="F:ATP hydrolysis activity"/>
    <property type="evidence" value="ECO:0007669"/>
    <property type="project" value="InterPro"/>
</dbReference>
<dbReference type="SUPFAM" id="SSF52540">
    <property type="entry name" value="P-loop containing nucleoside triphosphate hydrolases"/>
    <property type="match status" value="1"/>
</dbReference>
<name>A0A7D8AEP4_9MICO</name>
<dbReference type="InterPro" id="IPR027417">
    <property type="entry name" value="P-loop_NTPase"/>
</dbReference>
<protein>
    <submittedName>
        <fullName evidence="9">ABC transporter ATP-binding protein</fullName>
    </submittedName>
</protein>
<dbReference type="PANTHER" id="PTHR42711:SF5">
    <property type="entry name" value="ABC TRANSPORTER ATP-BINDING PROTEIN NATA"/>
    <property type="match status" value="1"/>
</dbReference>
<dbReference type="GO" id="GO:0005524">
    <property type="term" value="F:ATP binding"/>
    <property type="evidence" value="ECO:0007669"/>
    <property type="project" value="UniProtKB-KW"/>
</dbReference>
<dbReference type="PROSITE" id="PS50893">
    <property type="entry name" value="ABC_TRANSPORTER_2"/>
    <property type="match status" value="1"/>
</dbReference>
<dbReference type="EMBL" id="CP043732">
    <property type="protein sequence ID" value="QMU96863.1"/>
    <property type="molecule type" value="Genomic_DNA"/>
</dbReference>
<evidence type="ECO:0000313" key="9">
    <source>
        <dbReference type="EMBL" id="QMU96863.1"/>
    </source>
</evidence>
<dbReference type="InterPro" id="IPR003593">
    <property type="entry name" value="AAA+_ATPase"/>
</dbReference>
<dbReference type="SMART" id="SM00382">
    <property type="entry name" value="AAA"/>
    <property type="match status" value="1"/>
</dbReference>
<dbReference type="InterPro" id="IPR003439">
    <property type="entry name" value="ABC_transporter-like_ATP-bd"/>
</dbReference>
<dbReference type="InterPro" id="IPR017871">
    <property type="entry name" value="ABC_transporter-like_CS"/>
</dbReference>
<keyword evidence="6" id="KW-0046">Antibiotic resistance</keyword>
<evidence type="ECO:0000256" key="2">
    <source>
        <dbReference type="ARBA" id="ARBA00005417"/>
    </source>
</evidence>
<keyword evidence="3" id="KW-0813">Transport</keyword>
<evidence type="ECO:0000256" key="3">
    <source>
        <dbReference type="ARBA" id="ARBA00022448"/>
    </source>
</evidence>
<comment type="similarity">
    <text evidence="2">Belongs to the ABC transporter superfamily.</text>
</comment>
<dbReference type="PANTHER" id="PTHR42711">
    <property type="entry name" value="ABC TRANSPORTER ATP-BINDING PROTEIN"/>
    <property type="match status" value="1"/>
</dbReference>
<sequence>MTSVIDISALHKRYGRRTAVHDLDLHVRPGTIYGLIGPNGAGKTTTLRTLVDIIRPSSGQVRVLGEDPRHGGARLRRRIGYVPGELRLEGRVTGHRMLSFYSEVSAPVARGYVSELAERLGVDLSRPVRSLSKGNKQKVGLIQAFMHRPELLILDEPTSGLDPLVQREFLSMVREARDAGQTVLLSSHVLSEIQQTADEVAVLAAGRIVAQGDVASLRLGSVRRVRVALDGQDPDALHRRFTGIPGVTELEITSHAGALQLAATVDGDIDPLVKTLAQVTVRDLTVEEPDLEESVLRLYGPTAPSPTPLVPADTPRYGRSQAGVSATGGGVGETRRSRHEGGAR</sequence>
<reference evidence="9 10" key="1">
    <citation type="journal article" date="2020" name="Front. Microbiol.">
        <title>Design of Bacterial Strain-Specific qPCR Assays Using NGS Data and Publicly Available Resources and Its Application to Track Biocontrol Strains.</title>
        <authorList>
            <person name="Hernandez I."/>
            <person name="Sant C."/>
            <person name="Martinez R."/>
            <person name="Fernandez C."/>
        </authorList>
    </citation>
    <scope>NUCLEOTIDE SEQUENCE [LARGE SCALE GENOMIC DNA]</scope>
    <source>
        <strain evidence="9 10">B24</strain>
    </source>
</reference>
<dbReference type="RefSeq" id="WP_182255758.1">
    <property type="nucleotide sequence ID" value="NZ_CP043732.1"/>
</dbReference>
<dbReference type="Pfam" id="PF00005">
    <property type="entry name" value="ABC_tran"/>
    <property type="match status" value="1"/>
</dbReference>
<evidence type="ECO:0000313" key="10">
    <source>
        <dbReference type="Proteomes" id="UP000515708"/>
    </source>
</evidence>